<feature type="transmembrane region" description="Helical" evidence="1">
    <location>
        <begin position="153"/>
        <end position="176"/>
    </location>
</feature>
<reference evidence="2 3" key="1">
    <citation type="journal article" date="2016" name="Mol. Biol. Evol.">
        <title>Comparative Genomics of Early-Diverging Mushroom-Forming Fungi Provides Insights into the Origins of Lignocellulose Decay Capabilities.</title>
        <authorList>
            <person name="Nagy L.G."/>
            <person name="Riley R."/>
            <person name="Tritt A."/>
            <person name="Adam C."/>
            <person name="Daum C."/>
            <person name="Floudas D."/>
            <person name="Sun H."/>
            <person name="Yadav J.S."/>
            <person name="Pangilinan J."/>
            <person name="Larsson K.H."/>
            <person name="Matsuura K."/>
            <person name="Barry K."/>
            <person name="Labutti K."/>
            <person name="Kuo R."/>
            <person name="Ohm R.A."/>
            <person name="Bhattacharya S.S."/>
            <person name="Shirouzu T."/>
            <person name="Yoshinaga Y."/>
            <person name="Martin F.M."/>
            <person name="Grigoriev I.V."/>
            <person name="Hibbett D.S."/>
        </authorList>
    </citation>
    <scope>NUCLEOTIDE SEQUENCE [LARGE SCALE GENOMIC DNA]</scope>
    <source>
        <strain evidence="2 3">HHB14362 ss-1</strain>
    </source>
</reference>
<dbReference type="AlphaFoldDB" id="A0A165Q270"/>
<gene>
    <name evidence="2" type="ORF">NEOLEDRAFT_721341</name>
</gene>
<accession>A0A165Q270</accession>
<dbReference type="PANTHER" id="PTHR40465">
    <property type="entry name" value="CHROMOSOME 1, WHOLE GENOME SHOTGUN SEQUENCE"/>
    <property type="match status" value="1"/>
</dbReference>
<dbReference type="PANTHER" id="PTHR40465:SF1">
    <property type="entry name" value="DUF6534 DOMAIN-CONTAINING PROTEIN"/>
    <property type="match status" value="1"/>
</dbReference>
<dbReference type="EMBL" id="KV425602">
    <property type="protein sequence ID" value="KZT21813.1"/>
    <property type="molecule type" value="Genomic_DNA"/>
</dbReference>
<keyword evidence="3" id="KW-1185">Reference proteome</keyword>
<sequence length="233" mass="26232">MVLHNAIGAIFIGSLLSTTLYGVSCAQIYYYFGHHKKDPWYLKLLVLAVWASNAAHQCLISHTTYTYAITNYGNVAMVNALIPTLLIQFLFTAFTALMTQIFFAFHVWQKSDKNRILTGIMLAIALTGFVTTVVYAVQGLQVKTFEQLNAYKYLIWIANIFSAIPNLYITGAACHLTPWKKSTDSDAFIINAVVFFLETGLPFTVFSIIMMVMGIALRDSMVYVSFLFILSRR</sequence>
<feature type="transmembrane region" description="Helical" evidence="1">
    <location>
        <begin position="44"/>
        <end position="65"/>
    </location>
</feature>
<evidence type="ECO:0000256" key="1">
    <source>
        <dbReference type="SAM" id="Phobius"/>
    </source>
</evidence>
<feature type="transmembrane region" description="Helical" evidence="1">
    <location>
        <begin position="120"/>
        <end position="141"/>
    </location>
</feature>
<dbReference type="InParanoid" id="A0A165Q270"/>
<keyword evidence="1" id="KW-1133">Transmembrane helix</keyword>
<protein>
    <submittedName>
        <fullName evidence="2">Uncharacterized protein</fullName>
    </submittedName>
</protein>
<feature type="transmembrane region" description="Helical" evidence="1">
    <location>
        <begin position="188"/>
        <end position="209"/>
    </location>
</feature>
<organism evidence="2 3">
    <name type="scientific">Neolentinus lepideus HHB14362 ss-1</name>
    <dbReference type="NCBI Taxonomy" id="1314782"/>
    <lineage>
        <taxon>Eukaryota</taxon>
        <taxon>Fungi</taxon>
        <taxon>Dikarya</taxon>
        <taxon>Basidiomycota</taxon>
        <taxon>Agaricomycotina</taxon>
        <taxon>Agaricomycetes</taxon>
        <taxon>Gloeophyllales</taxon>
        <taxon>Gloeophyllaceae</taxon>
        <taxon>Neolentinus</taxon>
    </lineage>
</organism>
<proteinExistence type="predicted"/>
<dbReference type="STRING" id="1314782.A0A165Q270"/>
<dbReference type="Proteomes" id="UP000076761">
    <property type="component" value="Unassembled WGS sequence"/>
</dbReference>
<name>A0A165Q270_9AGAM</name>
<keyword evidence="1" id="KW-0812">Transmembrane</keyword>
<keyword evidence="1" id="KW-0472">Membrane</keyword>
<feature type="transmembrane region" description="Helical" evidence="1">
    <location>
        <begin position="85"/>
        <end position="108"/>
    </location>
</feature>
<feature type="transmembrane region" description="Helical" evidence="1">
    <location>
        <begin position="215"/>
        <end position="231"/>
    </location>
</feature>
<dbReference type="OrthoDB" id="2535105at2759"/>
<feature type="transmembrane region" description="Helical" evidence="1">
    <location>
        <begin position="6"/>
        <end position="32"/>
    </location>
</feature>
<evidence type="ECO:0000313" key="2">
    <source>
        <dbReference type="EMBL" id="KZT21813.1"/>
    </source>
</evidence>
<evidence type="ECO:0000313" key="3">
    <source>
        <dbReference type="Proteomes" id="UP000076761"/>
    </source>
</evidence>